<keyword evidence="2" id="KW-1185">Reference proteome</keyword>
<organism evidence="1 2">
    <name type="scientific">Stegodyphus mimosarum</name>
    <name type="common">African social velvet spider</name>
    <dbReference type="NCBI Taxonomy" id="407821"/>
    <lineage>
        <taxon>Eukaryota</taxon>
        <taxon>Metazoa</taxon>
        <taxon>Ecdysozoa</taxon>
        <taxon>Arthropoda</taxon>
        <taxon>Chelicerata</taxon>
        <taxon>Arachnida</taxon>
        <taxon>Araneae</taxon>
        <taxon>Araneomorphae</taxon>
        <taxon>Entelegynae</taxon>
        <taxon>Eresoidea</taxon>
        <taxon>Eresidae</taxon>
        <taxon>Stegodyphus</taxon>
    </lineage>
</organism>
<feature type="non-terminal residue" evidence="1">
    <location>
        <position position="112"/>
    </location>
</feature>
<reference evidence="1 2" key="1">
    <citation type="submission" date="2013-11" db="EMBL/GenBank/DDBJ databases">
        <title>Genome sequencing of Stegodyphus mimosarum.</title>
        <authorList>
            <person name="Bechsgaard J."/>
        </authorList>
    </citation>
    <scope>NUCLEOTIDE SEQUENCE [LARGE SCALE GENOMIC DNA]</scope>
</reference>
<dbReference type="EMBL" id="KK117744">
    <property type="protein sequence ID" value="KFM71316.1"/>
    <property type="molecule type" value="Genomic_DNA"/>
</dbReference>
<dbReference type="AlphaFoldDB" id="A0A087U1S7"/>
<proteinExistence type="predicted"/>
<protein>
    <submittedName>
        <fullName evidence="1">Uncharacterized protein</fullName>
    </submittedName>
</protein>
<evidence type="ECO:0000313" key="1">
    <source>
        <dbReference type="EMBL" id="KFM71316.1"/>
    </source>
</evidence>
<sequence length="112" mass="12403">MELVLKNYSNEKFIIHKLRSVGDGKKIINFALENSGGKPALYFAQDGHKAVICSCVVPEQFVHSSFSALLWINPVAALLNGRARSLTKDPTLVYSVICERVDRIDEAIDVAK</sequence>
<accession>A0A087U1S7</accession>
<name>A0A087U1S7_STEMI</name>
<gene>
    <name evidence="1" type="ORF">X975_12494</name>
</gene>
<dbReference type="Proteomes" id="UP000054359">
    <property type="component" value="Unassembled WGS sequence"/>
</dbReference>
<evidence type="ECO:0000313" key="2">
    <source>
        <dbReference type="Proteomes" id="UP000054359"/>
    </source>
</evidence>